<proteinExistence type="predicted"/>
<accession>A0A6C0KZ04</accession>
<reference evidence="1" key="1">
    <citation type="journal article" date="2020" name="Nature">
        <title>Giant virus diversity and host interactions through global metagenomics.</title>
        <authorList>
            <person name="Schulz F."/>
            <person name="Roux S."/>
            <person name="Paez-Espino D."/>
            <person name="Jungbluth S."/>
            <person name="Walsh D.A."/>
            <person name="Denef V.J."/>
            <person name="McMahon K.D."/>
            <person name="Konstantinidis K.T."/>
            <person name="Eloe-Fadrosh E.A."/>
            <person name="Kyrpides N.C."/>
            <person name="Woyke T."/>
        </authorList>
    </citation>
    <scope>NUCLEOTIDE SEQUENCE</scope>
    <source>
        <strain evidence="1">GVMAG-S-ERX555907-102</strain>
    </source>
</reference>
<protein>
    <submittedName>
        <fullName evidence="1">Uncharacterized protein</fullName>
    </submittedName>
</protein>
<name>A0A6C0KZ04_9ZZZZ</name>
<dbReference type="EMBL" id="MN741006">
    <property type="protein sequence ID" value="QHU22366.1"/>
    <property type="molecule type" value="Genomic_DNA"/>
</dbReference>
<organism evidence="1">
    <name type="scientific">viral metagenome</name>
    <dbReference type="NCBI Taxonomy" id="1070528"/>
    <lineage>
        <taxon>unclassified sequences</taxon>
        <taxon>metagenomes</taxon>
        <taxon>organismal metagenomes</taxon>
    </lineage>
</organism>
<sequence>MENKNLNNSLFYGNIVKIESSKELLYHLNNTFFFVDYIDSFKIKLISEKLENQVFYLNSDGGIDNIDKVMIIHQQEEGYCVINRLLPGKLIKINFSSEDAFIQGEIIKLENDMITVKTVDNERLYIDFEYCGLLEKYNIRSVDIIKNYESYQTGEYVIVEEEEYPGEIMEEGGPMYSIEQQINDYIEKTGVTAKNKRQVVTEIEKYKTLLEEYTDLQEGIKIKRLANNQILYSLFELNPKILNLYSSYLHKELYCNNAQVGDYEFDSDEIDFSEWQYSVIEKNYDSSMVLFSNESYKQNIHPMKMKLEDHHIKIKLQTNQNIALVNKVLDSENMPFFFSIGKTGKIDVLQYDMIGIDKGERVILNGLIFKTLPSLRKEMNTHKSSNLLSKSLQNFHVKYNEMPEIRMLTNNLIKEKQYFDEKLLTFYDFKKDKSYKEYIEDLDVGLKELCEQIFDRQEITIYQCLKKLCLFDIAKLNTKEHLFIQKLVRENVNIMKRKINEKRSQFIRASKNQNQYVYTPHESMYEIIKNSYLSKDMMNNSKSGFADYPIGELLKISTVDNMELLLFELRVMNKANNIDFDDDEVNEYIMNLKAKLNGTISGMNENQIDYSKYYKSSSDKMQDVNKIILKNVEKDSNNQNQMYDPIQYLYQKILTTTKFKGTINDFVHQTDTLLYIMYQDENKGEADLFAMEPDREIILDVLKEHVLEQQIRKHDKCYVEEEKTFYVYDGGKWVNTKDFNSSLTKKKLLQVKNSIDEFEDIKTKIVNDYSMKYIHQNEIKDDKDDISSETNRNRLKRKIRMIRYNKARTLLKYNKQKNDYEKMFENMNFDELKNYSPYTNILHIILGVEDLERKYTLIQRFISLFTIDHGDQQWFYCVKRNTKLLPKYLHKLSESYLLFNNYESVMKEICHTEGYLSENGDAWIHKESGYVIKMLNFDTNYGYDENGFKIKLDTIEGVDNMDIIGVGDDTCSSNISQQELHLKGQSKPNTKLHSFVKEMTTMIMNDLRIKFKNIDNQSLIISKMTEIFNIAKEDPKYNNLKLIGAFYVVLSMLLIYVQSKNITTEKTYSSCVLSFSGFPYQQDEESLEGIEYLACYLHKRVDPKEKKNEKKSIKQNKVPHALSVALNGFASLEKSQEDIKNDLIYYIKNFFLKNDFVQDMIEHRRNFENKNPNTTQISPPPPLFKPALIDIETKDADEESFTHPTSDYNDKNEKKKRELDLVNMKIEEHIKATIQKENPLLKTYFEEPFLVNFCCDDKNLSLGSLVKSSVNQVELAKLVQRSDKLSMEVTSSRHSGTIMSIPVINRSDDDINKTRLTFYENKVIHPFLLESLNLTKRHTDIPAHLMKVVEEHNIELPEDSFYDEMEQKQDLAGRIEILDKYGIEFSHSFMEKIVSEQHYHYYEKKTKESEKANTPTPPGTSILTDFNFEFIENIGDEKLIDKFDHECKVIHKKYTTFITANISKRNQRTMKTTMNNWKNGIYSEGKNNEQFELYIKQIYNINRHLISLIPGLLINKNGHKKKKVDFGRFDFARKHMDSLTEQYHKYRNVFDKLVDANDETLETLDNISKHKDILNLTIFNQNRSEYYAFMLYLFYKVINQYMELTESMDIVVNVNNGIIEMILEYLKKTSYSYEEMVTSHKQSKQSEKSIKTNALKAMKPQEREAEKYKMAAKLGDWSYGNQTRVFKYYKKFYEDDTSKATNVQDEAEKMYYQSITDENNDVYNESPFEDSLTNIITNEENQNISMIADEDGIVYDDQGRELDEYE</sequence>
<evidence type="ECO:0000313" key="1">
    <source>
        <dbReference type="EMBL" id="QHU22366.1"/>
    </source>
</evidence>